<keyword evidence="1" id="KW-0472">Membrane</keyword>
<dbReference type="Proteomes" id="UP000240461">
    <property type="component" value="Segment"/>
</dbReference>
<keyword evidence="1" id="KW-0812">Transmembrane</keyword>
<evidence type="ECO:0000313" key="3">
    <source>
        <dbReference type="Proteomes" id="UP000240461"/>
    </source>
</evidence>
<feature type="transmembrane region" description="Helical" evidence="1">
    <location>
        <begin position="6"/>
        <end position="26"/>
    </location>
</feature>
<reference evidence="2 3" key="1">
    <citation type="submission" date="2014-10" db="EMBL/GenBank/DDBJ databases">
        <title>Pan-genome analysis of Brazilian lineage A amoebal mimiviruses.</title>
        <authorList>
            <person name="Assis F.L."/>
            <person name="Abrahao J.S."/>
            <person name="Kroon E.G."/>
            <person name="Dornas F.P."/>
            <person name="Andrade K.R."/>
            <person name="Borato P.V.M."/>
            <person name="Pilotto M.R."/>
            <person name="Benamar S."/>
            <person name="LaScola B."/>
            <person name="Colson P."/>
        </authorList>
    </citation>
    <scope>NUCLEOTIDE SEQUENCE [LARGE SCALE GENOMIC DNA]</scope>
    <source>
        <strain evidence="2 3">Kroon</strain>
    </source>
</reference>
<accession>E3VZT8</accession>
<organism evidence="2 3">
    <name type="scientific">Acanthamoeba polyphaga mimivirus Kroon</name>
    <dbReference type="NCBI Taxonomy" id="3069720"/>
    <lineage>
        <taxon>Viruses</taxon>
        <taxon>Varidnaviria</taxon>
        <taxon>Bamfordvirae</taxon>
        <taxon>Nucleocytoviricota</taxon>
        <taxon>Megaviricetes</taxon>
        <taxon>Imitervirales</taxon>
        <taxon>Mimiviridae</taxon>
        <taxon>Megamimivirinae</taxon>
        <taxon>Mimivirus</taxon>
        <taxon>Mimivirus lagoaense</taxon>
    </lineage>
</organism>
<accession>A0A0G2Y0E5</accession>
<keyword evidence="3" id="KW-1185">Reference proteome</keyword>
<evidence type="ECO:0000256" key="1">
    <source>
        <dbReference type="SAM" id="Phobius"/>
    </source>
</evidence>
<dbReference type="KEGG" id="vg:9924925"/>
<protein>
    <submittedName>
        <fullName evidence="2">Uncharacterized protein</fullName>
    </submittedName>
</protein>
<name>A0A0G2Y0E5_9VIRU</name>
<dbReference type="EMBL" id="KM982402">
    <property type="protein sequence ID" value="AKI80043.1"/>
    <property type="molecule type" value="Genomic_DNA"/>
</dbReference>
<dbReference type="OrthoDB" id="38448at10239"/>
<proteinExistence type="predicted"/>
<sequence>MGNIFSNGIIILLISIIWGFALALFFRKTCKNDQCVVVKVPPEFYQAGNIIYDAKSNRCYQLHAYPSECVY</sequence>
<keyword evidence="1" id="KW-1133">Transmembrane helix</keyword>
<evidence type="ECO:0000313" key="2">
    <source>
        <dbReference type="EMBL" id="AKI80043.1"/>
    </source>
</evidence>